<protein>
    <submittedName>
        <fullName evidence="1">Uncharacterized protein</fullName>
    </submittedName>
</protein>
<evidence type="ECO:0000313" key="2">
    <source>
        <dbReference type="Proteomes" id="UP001057375"/>
    </source>
</evidence>
<dbReference type="EMBL" id="BQXS01011612">
    <property type="protein sequence ID" value="GKT14674.1"/>
    <property type="molecule type" value="Genomic_DNA"/>
</dbReference>
<dbReference type="InterPro" id="IPR055325">
    <property type="entry name" value="CF161"/>
</dbReference>
<name>A0ABQ5JRT5_9EUKA</name>
<comment type="caution">
    <text evidence="1">The sequence shown here is derived from an EMBL/GenBank/DDBJ whole genome shotgun (WGS) entry which is preliminary data.</text>
</comment>
<reference evidence="1" key="1">
    <citation type="submission" date="2022-03" db="EMBL/GenBank/DDBJ databases">
        <title>Draft genome sequence of Aduncisulcus paluster, a free-living microaerophilic Fornicata.</title>
        <authorList>
            <person name="Yuyama I."/>
            <person name="Kume K."/>
            <person name="Tamura T."/>
            <person name="Inagaki Y."/>
            <person name="Hashimoto T."/>
        </authorList>
    </citation>
    <scope>NUCLEOTIDE SEQUENCE</scope>
    <source>
        <strain evidence="1">NY0171</strain>
    </source>
</reference>
<gene>
    <name evidence="1" type="ORF">ADUPG1_010535</name>
</gene>
<dbReference type="Proteomes" id="UP001057375">
    <property type="component" value="Unassembled WGS sequence"/>
</dbReference>
<proteinExistence type="predicted"/>
<keyword evidence="2" id="KW-1185">Reference proteome</keyword>
<organism evidence="1 2">
    <name type="scientific">Aduncisulcus paluster</name>
    <dbReference type="NCBI Taxonomy" id="2918883"/>
    <lineage>
        <taxon>Eukaryota</taxon>
        <taxon>Metamonada</taxon>
        <taxon>Carpediemonas-like organisms</taxon>
        <taxon>Aduncisulcus</taxon>
    </lineage>
</organism>
<accession>A0ABQ5JRT5</accession>
<dbReference type="PANTHER" id="PTHR24274:SF1">
    <property type="entry name" value="CILIA- AND FLAGELLA-ASSOCIATED PROTEIN 161"/>
    <property type="match status" value="1"/>
</dbReference>
<sequence>MKLPTRATPCMIGNYWEERVLFEEEVQKFIEKRDKFALKTFERFHSGVLTHKPVILKKQRPDTICLGDIVLLMVHKEGLTPCCVCIDGDIQKSITLEGQKLRSTSQLFPSFRNAWRIVRRESRELGKALSTAASLFSSTQPGLPASQVLLGSDGKVEDTVPLRYGDEVEFELVGGEELGLGNVRLAVEPPTMHSPRGEVVAAFSSRYTRWILEFPGKKYRADMKGHFIKDCIVRLRNRATGSCLCVPSSSLIPTDVDVVEYEIGTSRDECFTSLFAEYHEEKEEKKEDEEKKEEK</sequence>
<evidence type="ECO:0000313" key="1">
    <source>
        <dbReference type="EMBL" id="GKT14674.1"/>
    </source>
</evidence>
<dbReference type="PANTHER" id="PTHR24274">
    <property type="entry name" value="CILIA- AND FLAGELLA-ASSOCIATED PROTEIN 161"/>
    <property type="match status" value="1"/>
</dbReference>